<comment type="caution">
    <text evidence="1">The sequence shown here is derived from an EMBL/GenBank/DDBJ whole genome shotgun (WGS) entry which is preliminary data.</text>
</comment>
<reference evidence="1 2" key="1">
    <citation type="journal article" date="2023" name="ACS Omega">
        <title>Identification of the Neoaspergillic Acid Biosynthesis Gene Cluster by Establishing an In Vitro CRISPR-Ribonucleoprotein Genetic System in Aspergillus melleus.</title>
        <authorList>
            <person name="Yuan B."/>
            <person name="Grau M.F."/>
            <person name="Murata R.M."/>
            <person name="Torok T."/>
            <person name="Venkateswaran K."/>
            <person name="Stajich J.E."/>
            <person name="Wang C.C.C."/>
        </authorList>
    </citation>
    <scope>NUCLEOTIDE SEQUENCE [LARGE SCALE GENOMIC DNA]</scope>
    <source>
        <strain evidence="1 2">IMV 1140</strain>
    </source>
</reference>
<gene>
    <name evidence="1" type="ORF">N8T08_009972</name>
</gene>
<proteinExistence type="predicted"/>
<protein>
    <submittedName>
        <fullName evidence="1">Uncharacterized protein</fullName>
    </submittedName>
</protein>
<accession>A0ACC3ASM2</accession>
<dbReference type="EMBL" id="JAOPJF010000077">
    <property type="protein sequence ID" value="KAK1140659.1"/>
    <property type="molecule type" value="Genomic_DNA"/>
</dbReference>
<organism evidence="1 2">
    <name type="scientific">Aspergillus melleus</name>
    <dbReference type="NCBI Taxonomy" id="138277"/>
    <lineage>
        <taxon>Eukaryota</taxon>
        <taxon>Fungi</taxon>
        <taxon>Dikarya</taxon>
        <taxon>Ascomycota</taxon>
        <taxon>Pezizomycotina</taxon>
        <taxon>Eurotiomycetes</taxon>
        <taxon>Eurotiomycetidae</taxon>
        <taxon>Eurotiales</taxon>
        <taxon>Aspergillaceae</taxon>
        <taxon>Aspergillus</taxon>
        <taxon>Aspergillus subgen. Circumdati</taxon>
    </lineage>
</organism>
<keyword evidence="2" id="KW-1185">Reference proteome</keyword>
<evidence type="ECO:0000313" key="1">
    <source>
        <dbReference type="EMBL" id="KAK1140659.1"/>
    </source>
</evidence>
<evidence type="ECO:0000313" key="2">
    <source>
        <dbReference type="Proteomes" id="UP001177260"/>
    </source>
</evidence>
<name>A0ACC3ASM2_9EURO</name>
<dbReference type="Proteomes" id="UP001177260">
    <property type="component" value="Unassembled WGS sequence"/>
</dbReference>
<sequence>MSWYASLSHRSARCLNFWRRLFRSLAVLVIVGSLWEALRVHQHVRSSPAIPLDQPSPRGRIYIASIQSNTEDILRRHWSHAVVELARTLGPENVFVSVWESGSEDETQDALQDLDRGLDRFGIPRNITLGFPTLEEDSQTAAKEHGWIAGTRQIRKQRHIPYLARRRNASLQPFYNLLADGITFDRILFLEDVVFTMQTTDVLRLLDTNNGDYAAACALDFSHPPRYHDSGALRDSQGHRPIMSTWPLFRAADSRRAMQTLSPVPVASCWNGIIAIPAHPFMANPPLQFRGIADQLAAARLEGSERCLLHADNPLSATRGLYVNPHVRVAYGGVAYAAVQPIQSWLSFWHVLGSLWESRLRRSVAIPSLSEWRVRRRLALWESRSTLNREPGRFCLLDRSQESLLLGEV</sequence>